<dbReference type="InterPro" id="IPR000477">
    <property type="entry name" value="RT_dom"/>
</dbReference>
<dbReference type="InterPro" id="IPR026960">
    <property type="entry name" value="RVT-Znf"/>
</dbReference>
<dbReference type="PROSITE" id="PS50878">
    <property type="entry name" value="RT_POL"/>
    <property type="match status" value="1"/>
</dbReference>
<reference evidence="3" key="2">
    <citation type="submission" date="2025-08" db="UniProtKB">
        <authorList>
            <consortium name="RefSeq"/>
        </authorList>
    </citation>
    <scope>IDENTIFICATION</scope>
    <source>
        <tissue evidence="3">Leaf</tissue>
    </source>
</reference>
<dbReference type="SUPFAM" id="SSF56672">
    <property type="entry name" value="DNA/RNA polymerases"/>
    <property type="match status" value="1"/>
</dbReference>
<dbReference type="InterPro" id="IPR043502">
    <property type="entry name" value="DNA/RNA_pol_sf"/>
</dbReference>
<dbReference type="Proteomes" id="UP000694864">
    <property type="component" value="Chromosome 14"/>
</dbReference>
<accession>A0ABM0VYV0</accession>
<protein>
    <submittedName>
        <fullName evidence="3">Uncharacterized protein LOC104743929</fullName>
    </submittedName>
</protein>
<gene>
    <name evidence="3" type="primary">LOC104743929</name>
</gene>
<dbReference type="Pfam" id="PF00078">
    <property type="entry name" value="RVT_1"/>
    <property type="match status" value="1"/>
</dbReference>
<dbReference type="GeneID" id="104743929"/>
<dbReference type="PANTHER" id="PTHR33116:SF80">
    <property type="entry name" value="REVERSE TRANSCRIPTASE ZINC-BINDING DOMAIN-CONTAINING PROTEIN"/>
    <property type="match status" value="1"/>
</dbReference>
<dbReference type="PANTHER" id="PTHR33116">
    <property type="entry name" value="REVERSE TRANSCRIPTASE ZINC-BINDING DOMAIN-CONTAINING PROTEIN-RELATED-RELATED"/>
    <property type="match status" value="1"/>
</dbReference>
<dbReference type="SUPFAM" id="SSF56219">
    <property type="entry name" value="DNase I-like"/>
    <property type="match status" value="1"/>
</dbReference>
<dbReference type="Gene3D" id="3.60.10.10">
    <property type="entry name" value="Endonuclease/exonuclease/phosphatase"/>
    <property type="match status" value="1"/>
</dbReference>
<evidence type="ECO:0000313" key="2">
    <source>
        <dbReference type="Proteomes" id="UP000694864"/>
    </source>
</evidence>
<dbReference type="Pfam" id="PF13966">
    <property type="entry name" value="zf-RVT"/>
    <property type="match status" value="1"/>
</dbReference>
<organism evidence="2 3">
    <name type="scientific">Camelina sativa</name>
    <name type="common">False flax</name>
    <name type="synonym">Myagrum sativum</name>
    <dbReference type="NCBI Taxonomy" id="90675"/>
    <lineage>
        <taxon>Eukaryota</taxon>
        <taxon>Viridiplantae</taxon>
        <taxon>Streptophyta</taxon>
        <taxon>Embryophyta</taxon>
        <taxon>Tracheophyta</taxon>
        <taxon>Spermatophyta</taxon>
        <taxon>Magnoliopsida</taxon>
        <taxon>eudicotyledons</taxon>
        <taxon>Gunneridae</taxon>
        <taxon>Pentapetalae</taxon>
        <taxon>rosids</taxon>
        <taxon>malvids</taxon>
        <taxon>Brassicales</taxon>
        <taxon>Brassicaceae</taxon>
        <taxon>Camelineae</taxon>
        <taxon>Camelina</taxon>
    </lineage>
</organism>
<evidence type="ECO:0000313" key="3">
    <source>
        <dbReference type="RefSeq" id="XP_010463260.1"/>
    </source>
</evidence>
<name>A0ABM0VYV0_CAMSA</name>
<dbReference type="InterPro" id="IPR036691">
    <property type="entry name" value="Endo/exonu/phosph_ase_sf"/>
</dbReference>
<dbReference type="RefSeq" id="XP_010463260.1">
    <property type="nucleotide sequence ID" value="XM_010464958.1"/>
</dbReference>
<feature type="domain" description="Reverse transcriptase" evidence="1">
    <location>
        <begin position="472"/>
        <end position="749"/>
    </location>
</feature>
<reference evidence="2" key="1">
    <citation type="journal article" date="2014" name="Nat. Commun.">
        <title>The emerging biofuel crop Camelina sativa retains a highly undifferentiated hexaploid genome structure.</title>
        <authorList>
            <person name="Kagale S."/>
            <person name="Koh C."/>
            <person name="Nixon J."/>
            <person name="Bollina V."/>
            <person name="Clarke W.E."/>
            <person name="Tuteja R."/>
            <person name="Spillane C."/>
            <person name="Robinson S.J."/>
            <person name="Links M.G."/>
            <person name="Clarke C."/>
            <person name="Higgins E.E."/>
            <person name="Huebert T."/>
            <person name="Sharpe A.G."/>
            <person name="Parkin I.A."/>
        </authorList>
    </citation>
    <scope>NUCLEOTIDE SEQUENCE [LARGE SCALE GENOMIC DNA]</scope>
    <source>
        <strain evidence="2">cv. DH55</strain>
    </source>
</reference>
<sequence length="1194" mass="135157">MGDGERIVTQTLTLCFENDGSQDVKYAQQGMWTFHHYEYEGFHVDDPEKTFNVCLSKQLEIIMIPNNTMTKYDLVPDNFGLDCMLNNLMEGFVSTVSKGLNDHVKRKSIRKWLKLHQPLFGGILETHMITCQIKLPFVSHNILVSIVYASSTCASARKDLWEEIVDTATANPAIPWTALGDFNQTLFRHEHSSQDANLTTPGMRALEQCLSISSLADLPYCGNTYTWTNKHTVGLIAKKLDRILVNDEWITAFPSSLAVFGEPAFSDHSPCCLFLDSHAPKRKKPFKFLVMLNQHPDFAPLIKLWWDALAFDGTKMFVIAKKLKALKSVIREFSKTTYSGIEKRTQEAYLQLLHCQNELLRLPSTESIIQEKEVVDSKQGIQSLVVDFYENLLGNQTQLTTASVLEIADLLPQRCSPAAIQTLSTHVTPEEIRSVVFSLSKNKAPGPDGFCVEFLTSQWDTVGNSVVEAVLEFFNTGKMLKQWNATILTLVPKIPNAQRITQFRPIACCNTLYKIASKILANRLKKVLPDLISNSQSAFIQGRLLVENVLLAIELVQGFNQKNISPRGMLKIDLMKAFDSVHWGFLINTLTAMGFPARFISLIDQCISTTSFSACINGELCGYFRGARGLRQGDPLSPYLFVLAMEVFSQLLTQHFSANKIGPHPSALCPLVSHLAFADDIMVFFDGKTNSLSHIVAVLQEFSRISGLTMNLSKTELFLGGVTQIEATQMASLGFNIGSLPIRYLGLPLMHRKLRLAEYRPLLQSLTNRFSSWSSRALSYAGRQQLISSVIYGTINFWMSAFILPKGCIKKIETLCANFLWSGDVTKKGIAKMAWRDLCLPKAEGGLGFRCLSHWNKTLILKLTWRLLAARDSLWALWLKNNKIKDGCFWKLDIKKQSSGTLKSMLKLRHITSQFMKAHLGNGCHLNFWYDHWTPFGPLIDFMGGSGPAQTGISLHGSVASATNETGWNLRPARSPQAESLHIYLTSITTPLPAAISDSYSWRIGTEELVNFSTSKTWEVLRPRANAPIWTAQVWFKGAIPRHAFLFWLMHQDRLPIRTRLIRWGLQVDPSCCICGLLPETREHLFLRCKLSEDLWSAVTRRLGYRPFSFHTWDAFSAWLDLKDNTAPRSLRRLAAQATLYAIWSERNNRYHNNISMEGPLLLKRLDRQIRDAILAKQKRRNFKDLLLIWLQYD</sequence>
<proteinExistence type="predicted"/>
<evidence type="ECO:0000259" key="1">
    <source>
        <dbReference type="PROSITE" id="PS50878"/>
    </source>
</evidence>
<keyword evidence="2" id="KW-1185">Reference proteome</keyword>
<dbReference type="CDD" id="cd01650">
    <property type="entry name" value="RT_nLTR_like"/>
    <property type="match status" value="1"/>
</dbReference>